<evidence type="ECO:0000313" key="6">
    <source>
        <dbReference type="Proteomes" id="UP001268864"/>
    </source>
</evidence>
<dbReference type="PANTHER" id="PTHR35005">
    <property type="entry name" value="3-DEHYDRO-SCYLLO-INOSOSE HYDROLASE"/>
    <property type="match status" value="1"/>
</dbReference>
<keyword evidence="6" id="KW-1185">Reference proteome</keyword>
<dbReference type="SUPFAM" id="SSF102215">
    <property type="entry name" value="Creatininase"/>
    <property type="match status" value="1"/>
</dbReference>
<proteinExistence type="predicted"/>
<reference evidence="5 6" key="1">
    <citation type="submission" date="2022-06" db="EMBL/GenBank/DDBJ databases">
        <title>Halomicroarcula sp. a new haloarchaeum isolate from saline soil.</title>
        <authorList>
            <person name="Strakova D."/>
            <person name="Galisteo C."/>
            <person name="Sanchez-Porro C."/>
            <person name="Ventosa A."/>
        </authorList>
    </citation>
    <scope>NUCLEOTIDE SEQUENCE [LARGE SCALE GENOMIC DNA]</scope>
    <source>
        <strain evidence="5 6">S3CR25-11</strain>
    </source>
</reference>
<evidence type="ECO:0000256" key="4">
    <source>
        <dbReference type="ARBA" id="ARBA00022833"/>
    </source>
</evidence>
<dbReference type="InterPro" id="IPR024087">
    <property type="entry name" value="Creatininase-like_sf"/>
</dbReference>
<dbReference type="Gene3D" id="3.40.50.10310">
    <property type="entry name" value="Creatininase"/>
    <property type="match status" value="1"/>
</dbReference>
<sequence length="90" mass="9465">MSYGGPVETSRLQATHPDLVRENRLVEATAGAADGWGEWVGGVNLAYDSSEFSENGCVGDPGEGCAERGERLLDEATAALVALLSRVAER</sequence>
<dbReference type="Pfam" id="PF02633">
    <property type="entry name" value="Creatininase"/>
    <property type="match status" value="1"/>
</dbReference>
<evidence type="ECO:0000313" key="5">
    <source>
        <dbReference type="EMBL" id="MDS0280516.1"/>
    </source>
</evidence>
<name>A0ABU2FIC7_9EURY</name>
<organism evidence="5 6">
    <name type="scientific">Haloarcula onubensis</name>
    <dbReference type="NCBI Taxonomy" id="2950539"/>
    <lineage>
        <taxon>Archaea</taxon>
        <taxon>Methanobacteriati</taxon>
        <taxon>Methanobacteriota</taxon>
        <taxon>Stenosarchaea group</taxon>
        <taxon>Halobacteria</taxon>
        <taxon>Halobacteriales</taxon>
        <taxon>Haloarculaceae</taxon>
        <taxon>Haloarcula</taxon>
    </lineage>
</organism>
<evidence type="ECO:0000256" key="3">
    <source>
        <dbReference type="ARBA" id="ARBA00022801"/>
    </source>
</evidence>
<evidence type="ECO:0000256" key="1">
    <source>
        <dbReference type="ARBA" id="ARBA00001947"/>
    </source>
</evidence>
<dbReference type="EMBL" id="JAMQOS010000001">
    <property type="protein sequence ID" value="MDS0280516.1"/>
    <property type="molecule type" value="Genomic_DNA"/>
</dbReference>
<dbReference type="InterPro" id="IPR003785">
    <property type="entry name" value="Creatininase/forma_Hydrolase"/>
</dbReference>
<keyword evidence="2" id="KW-0479">Metal-binding</keyword>
<accession>A0ABU2FIC7</accession>
<evidence type="ECO:0000256" key="2">
    <source>
        <dbReference type="ARBA" id="ARBA00022723"/>
    </source>
</evidence>
<dbReference type="Proteomes" id="UP001268864">
    <property type="component" value="Unassembled WGS sequence"/>
</dbReference>
<protein>
    <submittedName>
        <fullName evidence="5">Creatininase family protein</fullName>
    </submittedName>
</protein>
<keyword evidence="3" id="KW-0378">Hydrolase</keyword>
<gene>
    <name evidence="5" type="ORF">NDI86_00165</name>
</gene>
<comment type="cofactor">
    <cofactor evidence="1">
        <name>Zn(2+)</name>
        <dbReference type="ChEBI" id="CHEBI:29105"/>
    </cofactor>
</comment>
<keyword evidence="4" id="KW-0862">Zinc</keyword>
<comment type="caution">
    <text evidence="5">The sequence shown here is derived from an EMBL/GenBank/DDBJ whole genome shotgun (WGS) entry which is preliminary data.</text>
</comment>
<dbReference type="PANTHER" id="PTHR35005:SF1">
    <property type="entry name" value="2-AMINO-5-FORMYLAMINO-6-RIBOSYLAMINOPYRIMIDIN-4(3H)-ONE 5'-MONOPHOSPHATE DEFORMYLASE"/>
    <property type="match status" value="1"/>
</dbReference>